<dbReference type="AlphaFoldDB" id="A0A2P2N801"/>
<dbReference type="EMBL" id="GGEC01058133">
    <property type="protein sequence ID" value="MBX38617.1"/>
    <property type="molecule type" value="Transcribed_RNA"/>
</dbReference>
<proteinExistence type="predicted"/>
<sequence>MGRKLPSSVEGKKGEIY</sequence>
<evidence type="ECO:0000313" key="1">
    <source>
        <dbReference type="EMBL" id="MBX38617.1"/>
    </source>
</evidence>
<reference evidence="1" key="1">
    <citation type="submission" date="2018-02" db="EMBL/GenBank/DDBJ databases">
        <title>Rhizophora mucronata_Transcriptome.</title>
        <authorList>
            <person name="Meera S.P."/>
            <person name="Sreeshan A."/>
            <person name="Augustine A."/>
        </authorList>
    </citation>
    <scope>NUCLEOTIDE SEQUENCE</scope>
    <source>
        <tissue evidence="1">Leaf</tissue>
    </source>
</reference>
<name>A0A2P2N801_RHIMU</name>
<organism evidence="1">
    <name type="scientific">Rhizophora mucronata</name>
    <name type="common">Asiatic mangrove</name>
    <dbReference type="NCBI Taxonomy" id="61149"/>
    <lineage>
        <taxon>Eukaryota</taxon>
        <taxon>Viridiplantae</taxon>
        <taxon>Streptophyta</taxon>
        <taxon>Embryophyta</taxon>
        <taxon>Tracheophyta</taxon>
        <taxon>Spermatophyta</taxon>
        <taxon>Magnoliopsida</taxon>
        <taxon>eudicotyledons</taxon>
        <taxon>Gunneridae</taxon>
        <taxon>Pentapetalae</taxon>
        <taxon>rosids</taxon>
        <taxon>fabids</taxon>
        <taxon>Malpighiales</taxon>
        <taxon>Rhizophoraceae</taxon>
        <taxon>Rhizophora</taxon>
    </lineage>
</organism>
<protein>
    <submittedName>
        <fullName evidence="1">Uncharacterized protein</fullName>
    </submittedName>
</protein>
<accession>A0A2P2N801</accession>